<name>A0ABY3C9Q1_9GAMM</name>
<evidence type="ECO:0008006" key="3">
    <source>
        <dbReference type="Google" id="ProtNLM"/>
    </source>
</evidence>
<dbReference type="Proteomes" id="UP000733744">
    <property type="component" value="Unassembled WGS sequence"/>
</dbReference>
<dbReference type="RefSeq" id="WP_127029136.1">
    <property type="nucleotide sequence ID" value="NZ_RYFG02000098.1"/>
</dbReference>
<comment type="caution">
    <text evidence="1">The sequence shown here is derived from an EMBL/GenBank/DDBJ whole genome shotgun (WGS) entry which is preliminary data.</text>
</comment>
<evidence type="ECO:0000313" key="2">
    <source>
        <dbReference type="Proteomes" id="UP000733744"/>
    </source>
</evidence>
<keyword evidence="2" id="KW-1185">Reference proteome</keyword>
<proteinExistence type="predicted"/>
<organism evidence="1 2">
    <name type="scientific">Candidatus Methylobacter oryzae</name>
    <dbReference type="NCBI Taxonomy" id="2497749"/>
    <lineage>
        <taxon>Bacteria</taxon>
        <taxon>Pseudomonadati</taxon>
        <taxon>Pseudomonadota</taxon>
        <taxon>Gammaproteobacteria</taxon>
        <taxon>Methylococcales</taxon>
        <taxon>Methylococcaceae</taxon>
        <taxon>Methylobacter</taxon>
    </lineage>
</organism>
<accession>A0ABY3C9Q1</accession>
<protein>
    <recommendedName>
        <fullName evidence="3">AbrB/MazE/SpoVT family DNA-binding domain-containing protein</fullName>
    </recommendedName>
</protein>
<evidence type="ECO:0000313" key="1">
    <source>
        <dbReference type="EMBL" id="TRW94444.1"/>
    </source>
</evidence>
<dbReference type="EMBL" id="RYFG02000098">
    <property type="protein sequence ID" value="TRW94444.1"/>
    <property type="molecule type" value="Genomic_DNA"/>
</dbReference>
<sequence>MIVLRQIQSIEGDVMTVKLPSEFKYYQQAEIIVLPVEDSLKKPDTEAFIQRFAGAIPDFPELDILLPETREEWE</sequence>
<gene>
    <name evidence="1" type="ORF">EKO24_011910</name>
</gene>
<reference evidence="1 2" key="1">
    <citation type="journal article" date="2019" name="Antonie Van Leeuwenhoek">
        <title>Description of 'Ca. Methylobacter oryzae' KRF1, a novel species from the environmentally important Methylobacter clade 2.</title>
        <authorList>
            <person name="Khatri K."/>
            <person name="Mohite J.A."/>
            <person name="Pandit P.S."/>
            <person name="Bahulikar R."/>
            <person name="Rahalkar M.C."/>
        </authorList>
    </citation>
    <scope>NUCLEOTIDE SEQUENCE [LARGE SCALE GENOMIC DNA]</scope>
    <source>
        <strain evidence="1 2">KRF1</strain>
    </source>
</reference>